<evidence type="ECO:0000313" key="3">
    <source>
        <dbReference type="Proteomes" id="UP000199537"/>
    </source>
</evidence>
<sequence length="178" mass="20541">MKPNLPSLLLLMLALCCGCQIATQLNVFEQQTAIPHQSWDAKFRPVFTVNITDTTALYDIYVTLRHTNDYRYSNLWLLITTTYPDGKSIRQRVELPLADATGKWFGSGMEDIFFHRILIQHNAYFNRPGTYRFTFEQDMRDNPLPDVMNIGLRIEKIGRRQQVTADAAKQVSKPTTQP</sequence>
<protein>
    <submittedName>
        <fullName evidence="2">Gliding motility-associated lipoprotein GldH</fullName>
    </submittedName>
</protein>
<gene>
    <name evidence="2" type="ORF">SAMN05660895_1374</name>
</gene>
<feature type="chain" id="PRO_5011757367" evidence="1">
    <location>
        <begin position="23"/>
        <end position="178"/>
    </location>
</feature>
<accession>A0A1I7NCZ1</accession>
<dbReference type="Pfam" id="PF14109">
    <property type="entry name" value="GldH_lipo"/>
    <property type="match status" value="1"/>
</dbReference>
<evidence type="ECO:0000256" key="1">
    <source>
        <dbReference type="SAM" id="SignalP"/>
    </source>
</evidence>
<dbReference type="RefSeq" id="WP_092459220.1">
    <property type="nucleotide sequence ID" value="NZ_FPCJ01000001.1"/>
</dbReference>
<organism evidence="2 3">
    <name type="scientific">Thermoflavifilum thermophilum</name>
    <dbReference type="NCBI Taxonomy" id="1393122"/>
    <lineage>
        <taxon>Bacteria</taxon>
        <taxon>Pseudomonadati</taxon>
        <taxon>Bacteroidota</taxon>
        <taxon>Chitinophagia</taxon>
        <taxon>Chitinophagales</taxon>
        <taxon>Chitinophagaceae</taxon>
        <taxon>Thermoflavifilum</taxon>
    </lineage>
</organism>
<dbReference type="OrthoDB" id="982482at2"/>
<keyword evidence="2" id="KW-0449">Lipoprotein</keyword>
<dbReference type="InterPro" id="IPR020018">
    <property type="entry name" value="Motility-assoc_lipoprot_GldH"/>
</dbReference>
<dbReference type="NCBIfam" id="TIGR03511">
    <property type="entry name" value="GldH_lipo"/>
    <property type="match status" value="1"/>
</dbReference>
<name>A0A1I7NCZ1_9BACT</name>
<dbReference type="Proteomes" id="UP000199537">
    <property type="component" value="Unassembled WGS sequence"/>
</dbReference>
<dbReference type="EMBL" id="FPCJ01000001">
    <property type="protein sequence ID" value="SFV32532.1"/>
    <property type="molecule type" value="Genomic_DNA"/>
</dbReference>
<keyword evidence="1" id="KW-0732">Signal</keyword>
<proteinExistence type="predicted"/>
<feature type="signal peptide" evidence="1">
    <location>
        <begin position="1"/>
        <end position="22"/>
    </location>
</feature>
<dbReference type="AlphaFoldDB" id="A0A1I7NCZ1"/>
<reference evidence="3" key="1">
    <citation type="submission" date="2016-10" db="EMBL/GenBank/DDBJ databases">
        <authorList>
            <person name="Varghese N."/>
            <person name="Submissions S."/>
        </authorList>
    </citation>
    <scope>NUCLEOTIDE SEQUENCE [LARGE SCALE GENOMIC DNA]</scope>
    <source>
        <strain evidence="3">DSM 14807</strain>
    </source>
</reference>
<dbReference type="STRING" id="1393122.SAMN05660895_1374"/>
<keyword evidence="3" id="KW-1185">Reference proteome</keyword>
<evidence type="ECO:0000313" key="2">
    <source>
        <dbReference type="EMBL" id="SFV32532.1"/>
    </source>
</evidence>